<accession>A0A3M7RYF8</accession>
<dbReference type="EMBL" id="REGN01002362">
    <property type="protein sequence ID" value="RNA28591.1"/>
    <property type="molecule type" value="Genomic_DNA"/>
</dbReference>
<dbReference type="AlphaFoldDB" id="A0A3M7RYF8"/>
<proteinExistence type="predicted"/>
<evidence type="ECO:0000313" key="2">
    <source>
        <dbReference type="Proteomes" id="UP000276133"/>
    </source>
</evidence>
<name>A0A3M7RYF8_BRAPC</name>
<sequence length="73" mass="8763">MELTQWVIFTELKKNFLWKKTHFIEKYYRNLPNFSIISELKLGTEKQINRTSELPIESQIKSNSFRQTPSISI</sequence>
<gene>
    <name evidence="1" type="ORF">BpHYR1_027491</name>
</gene>
<dbReference type="Proteomes" id="UP000276133">
    <property type="component" value="Unassembled WGS sequence"/>
</dbReference>
<organism evidence="1 2">
    <name type="scientific">Brachionus plicatilis</name>
    <name type="common">Marine rotifer</name>
    <name type="synonym">Brachionus muelleri</name>
    <dbReference type="NCBI Taxonomy" id="10195"/>
    <lineage>
        <taxon>Eukaryota</taxon>
        <taxon>Metazoa</taxon>
        <taxon>Spiralia</taxon>
        <taxon>Gnathifera</taxon>
        <taxon>Rotifera</taxon>
        <taxon>Eurotatoria</taxon>
        <taxon>Monogononta</taxon>
        <taxon>Pseudotrocha</taxon>
        <taxon>Ploima</taxon>
        <taxon>Brachionidae</taxon>
        <taxon>Brachionus</taxon>
    </lineage>
</organism>
<protein>
    <submittedName>
        <fullName evidence="1">Uncharacterized protein</fullName>
    </submittedName>
</protein>
<comment type="caution">
    <text evidence="1">The sequence shown here is derived from an EMBL/GenBank/DDBJ whole genome shotgun (WGS) entry which is preliminary data.</text>
</comment>
<reference evidence="1 2" key="1">
    <citation type="journal article" date="2018" name="Sci. Rep.">
        <title>Genomic signatures of local adaptation to the degree of environmental predictability in rotifers.</title>
        <authorList>
            <person name="Franch-Gras L."/>
            <person name="Hahn C."/>
            <person name="Garcia-Roger E.M."/>
            <person name="Carmona M.J."/>
            <person name="Serra M."/>
            <person name="Gomez A."/>
        </authorList>
    </citation>
    <scope>NUCLEOTIDE SEQUENCE [LARGE SCALE GENOMIC DNA]</scope>
    <source>
        <strain evidence="1">HYR1</strain>
    </source>
</reference>
<keyword evidence="2" id="KW-1185">Reference proteome</keyword>
<evidence type="ECO:0000313" key="1">
    <source>
        <dbReference type="EMBL" id="RNA28591.1"/>
    </source>
</evidence>